<evidence type="ECO:0000313" key="1">
    <source>
        <dbReference type="EMBL" id="KAJ9653222.1"/>
    </source>
</evidence>
<proteinExistence type="predicted"/>
<name>A0ACC2ZZV9_9EURO</name>
<dbReference type="EMBL" id="JAPDRQ010000162">
    <property type="protein sequence ID" value="KAJ9653222.1"/>
    <property type="molecule type" value="Genomic_DNA"/>
</dbReference>
<evidence type="ECO:0000313" key="2">
    <source>
        <dbReference type="Proteomes" id="UP001172386"/>
    </source>
</evidence>
<sequence>MAAANPDEPNQPATAEARSSNGDMLVNAKILFENQNANVRDMHIGNQYSAQGNINQYFANKDLFDYAGANAKREQLDLTEIGPDSFTWVKNTSLFDWLHAGTTPFWITGKPGSGKSTLMRFLSDSDSIRQRLRSNGRRWKIVHFFFDFRAGKGDANHSRGVLKPFLQQLTRMDELVAKFVLKPENDRVIKESPLDVHIWIDLLTSALRSTSTEVCAFVDGLDEYEGSLGELWSHLDIIRDRTGMKLCLASRPEPELKQYFKHWPSIAMQDHNSLSIQYYMDKKLEQHNLVDPRSVELFTSDLLAAIKTKAQGVILWARLVVDEMLKECDASTTEQTLRVLLDTIPPELEQLYERLLEMIAEQHKADAAWVLHLVTHQPSDVTTDILFQAIAFSQDNAGSFLGDRLDQPIIEFRITTVLGNMLDILKHQNRGGYEFDPSFGVFIRGDEITQTVRLVHFSLASYLAKSKWIYIHLATSLKRYEVHPWFCLKCDMVTRVDRDNILDMPTTTRNWLGLKLNTQSTDRRDFNTTDWIILKDDRWNSRLPFLRYCILQLPVVDEILLRTTDPNYTNMMESVFKSNTLTFHLCNWCMKAKSDSRCLERMDVLQCSGNGDLVFALLHGFLPYVQQYVDKRCVTAKSSQMLFDLSLSPRLHFSMVSVMADYKCLMLAFAQCGFHIQGRHICWYDGGYLSMFHSDTIPRLKSAFAARSGPWNRNHEDSCEFRNSEINLLEHWATMDFWNKECCFEMLRLMVDAGTDLTTECADGRDVFHAIVTSSAPNDRYNPNFWILGFLKIWALANAGGVPVWHTIRTDALKSVWLFRQRTKLGRSSQELQRNLDITTAVLSHFKQNRTWPDFNAIADENDLHGRE</sequence>
<dbReference type="Proteomes" id="UP001172386">
    <property type="component" value="Unassembled WGS sequence"/>
</dbReference>
<reference evidence="1" key="1">
    <citation type="submission" date="2022-10" db="EMBL/GenBank/DDBJ databases">
        <title>Culturing micro-colonial fungi from biological soil crusts in the Mojave desert and describing Neophaeococcomyces mojavensis, and introducing the new genera and species Taxawa tesnikishii.</title>
        <authorList>
            <person name="Kurbessoian T."/>
            <person name="Stajich J.E."/>
        </authorList>
    </citation>
    <scope>NUCLEOTIDE SEQUENCE</scope>
    <source>
        <strain evidence="1">JES_112</strain>
    </source>
</reference>
<organism evidence="1 2">
    <name type="scientific">Neophaeococcomyces mojaviensis</name>
    <dbReference type="NCBI Taxonomy" id="3383035"/>
    <lineage>
        <taxon>Eukaryota</taxon>
        <taxon>Fungi</taxon>
        <taxon>Dikarya</taxon>
        <taxon>Ascomycota</taxon>
        <taxon>Pezizomycotina</taxon>
        <taxon>Eurotiomycetes</taxon>
        <taxon>Chaetothyriomycetidae</taxon>
        <taxon>Chaetothyriales</taxon>
        <taxon>Chaetothyriales incertae sedis</taxon>
        <taxon>Neophaeococcomyces</taxon>
    </lineage>
</organism>
<protein>
    <submittedName>
        <fullName evidence="1">Uncharacterized protein</fullName>
    </submittedName>
</protein>
<gene>
    <name evidence="1" type="ORF">H2198_007580</name>
</gene>
<keyword evidence="2" id="KW-1185">Reference proteome</keyword>
<comment type="caution">
    <text evidence="1">The sequence shown here is derived from an EMBL/GenBank/DDBJ whole genome shotgun (WGS) entry which is preliminary data.</text>
</comment>
<accession>A0ACC2ZZV9</accession>